<name>A0ABT5TWZ0_9MICO</name>
<sequence length="255" mass="29260">MTADEVERLRLLLSTFRDGSGQFLKRLKVYMPDYLDFERATAEVCGGTTSEDKGVFDVAVPVPGGKPFGISCKMSTEQNIRNQSSFMELSNSHKKFEDAFAREGVDWRTQPDLAGPIIVDLVMSWHTECADRYDIASSKYLVLSHDKDWSEFRLLCFSLDLADPDPRTEVEWVNEGRDGHGGPSTVCGYIMHGDRRHRLWQLFQNSGGQLKYYPLLSWAEWFTEPFKLENPPIKGMRQKVDEYFPGRWPEETITA</sequence>
<comment type="caution">
    <text evidence="1">The sequence shown here is derived from an EMBL/GenBank/DDBJ whole genome shotgun (WGS) entry which is preliminary data.</text>
</comment>
<gene>
    <name evidence="1" type="ORF">PU560_08825</name>
</gene>
<dbReference type="EMBL" id="JARACI010000921">
    <property type="protein sequence ID" value="MDD9206567.1"/>
    <property type="molecule type" value="Genomic_DNA"/>
</dbReference>
<dbReference type="Proteomes" id="UP001165561">
    <property type="component" value="Unassembled WGS sequence"/>
</dbReference>
<evidence type="ECO:0000313" key="1">
    <source>
        <dbReference type="EMBL" id="MDD9206567.1"/>
    </source>
</evidence>
<organism evidence="1 2">
    <name type="scientific">Georgenia halotolerans</name>
    <dbReference type="NCBI Taxonomy" id="3028317"/>
    <lineage>
        <taxon>Bacteria</taxon>
        <taxon>Bacillati</taxon>
        <taxon>Actinomycetota</taxon>
        <taxon>Actinomycetes</taxon>
        <taxon>Micrococcales</taxon>
        <taxon>Bogoriellaceae</taxon>
        <taxon>Georgenia</taxon>
    </lineage>
</organism>
<proteinExistence type="predicted"/>
<protein>
    <recommendedName>
        <fullName evidence="3">Restriction endonuclease</fullName>
    </recommendedName>
</protein>
<evidence type="ECO:0008006" key="3">
    <source>
        <dbReference type="Google" id="ProtNLM"/>
    </source>
</evidence>
<keyword evidence="2" id="KW-1185">Reference proteome</keyword>
<accession>A0ABT5TWZ0</accession>
<evidence type="ECO:0000313" key="2">
    <source>
        <dbReference type="Proteomes" id="UP001165561"/>
    </source>
</evidence>
<reference evidence="1" key="1">
    <citation type="submission" date="2023-02" db="EMBL/GenBank/DDBJ databases">
        <title>Georgenia sp.10Sc9-8, isolated from a soil sample collected from the Taklamakan desert.</title>
        <authorList>
            <person name="Liu S."/>
        </authorList>
    </citation>
    <scope>NUCLEOTIDE SEQUENCE</scope>
    <source>
        <strain evidence="1">10Sc9-8</strain>
    </source>
</reference>